<sequence>MDALGHKAADKRIDILRAIGRSGSISQAARDAGVSYKAAWQAVATLTNLAGVPLVDKVVGGAGGGGAVLTAEGVRLLTMADELLAARSTLWPAPGAGAAVAGLAIRTSMRNQWPVRIEVLEGAGPTLHVSLALGGAAQHLQARITRESAELLGLAPGMQVLALCKATAVRVEAAGRPAAARTGPNRVEGVVSEVVRGPEGDEVALQLDGTAIELVGFSPARSALRRRQRATAIVDPAALVLALPG</sequence>
<dbReference type="PIRSF" id="PIRSF005763">
    <property type="entry name" value="Txn_reg_ModE"/>
    <property type="match status" value="1"/>
</dbReference>
<dbReference type="PANTHER" id="PTHR30432">
    <property type="entry name" value="TRANSCRIPTIONAL REGULATOR MODE"/>
    <property type="match status" value="1"/>
</dbReference>
<keyword evidence="4" id="KW-0677">Repeat</keyword>
<evidence type="ECO:0000256" key="1">
    <source>
        <dbReference type="ARBA" id="ARBA00008110"/>
    </source>
</evidence>
<dbReference type="PANTHER" id="PTHR30432:SF1">
    <property type="entry name" value="DNA-BINDING TRANSCRIPTIONAL DUAL REGULATOR MODE"/>
    <property type="match status" value="1"/>
</dbReference>
<evidence type="ECO:0000256" key="2">
    <source>
        <dbReference type="ARBA" id="ARBA00022448"/>
    </source>
</evidence>
<dbReference type="InterPro" id="IPR005116">
    <property type="entry name" value="Transp-assoc_OB_typ1"/>
</dbReference>
<accession>A0A2W5Q9R5</accession>
<dbReference type="InterPro" id="IPR036390">
    <property type="entry name" value="WH_DNA-bd_sf"/>
</dbReference>
<dbReference type="Gene3D" id="2.40.50.100">
    <property type="match status" value="1"/>
</dbReference>
<comment type="similarity">
    <text evidence="1 5">Belongs to the ModE family.</text>
</comment>
<comment type="caution">
    <text evidence="7">The sequence shown here is derived from an EMBL/GenBank/DDBJ whole genome shotgun (WGS) entry which is preliminary data.</text>
</comment>
<keyword evidence="2 5" id="KW-0813">Transport</keyword>
<dbReference type="InterPro" id="IPR016462">
    <property type="entry name" value="ModE"/>
</dbReference>
<dbReference type="InterPro" id="IPR004606">
    <property type="entry name" value="Mop_domain"/>
</dbReference>
<dbReference type="InterPro" id="IPR000847">
    <property type="entry name" value="LysR_HTH_N"/>
</dbReference>
<dbReference type="InterPro" id="IPR036388">
    <property type="entry name" value="WH-like_DNA-bd_sf"/>
</dbReference>
<dbReference type="EMBL" id="QFPP01000191">
    <property type="protein sequence ID" value="PZQ73349.1"/>
    <property type="molecule type" value="Genomic_DNA"/>
</dbReference>
<evidence type="ECO:0000256" key="4">
    <source>
        <dbReference type="ARBA" id="ARBA00022737"/>
    </source>
</evidence>
<dbReference type="SUPFAM" id="SSF50331">
    <property type="entry name" value="MOP-like"/>
    <property type="match status" value="1"/>
</dbReference>
<evidence type="ECO:0000259" key="6">
    <source>
        <dbReference type="PROSITE" id="PS51866"/>
    </source>
</evidence>
<dbReference type="GO" id="GO:0003700">
    <property type="term" value="F:DNA-binding transcription factor activity"/>
    <property type="evidence" value="ECO:0007669"/>
    <property type="project" value="InterPro"/>
</dbReference>
<dbReference type="Pfam" id="PF00126">
    <property type="entry name" value="HTH_1"/>
    <property type="match status" value="1"/>
</dbReference>
<proteinExistence type="inferred from homology"/>
<name>A0A2W5Q9R5_VARPD</name>
<feature type="domain" description="Mop" evidence="6">
    <location>
        <begin position="106"/>
        <end position="173"/>
    </location>
</feature>
<dbReference type="GO" id="GO:0030151">
    <property type="term" value="F:molybdenum ion binding"/>
    <property type="evidence" value="ECO:0007669"/>
    <property type="project" value="UniProtKB-UniRule"/>
</dbReference>
<dbReference type="GO" id="GO:0015689">
    <property type="term" value="P:molybdate ion transport"/>
    <property type="evidence" value="ECO:0007669"/>
    <property type="project" value="UniProtKB-UniRule"/>
</dbReference>
<dbReference type="Pfam" id="PF03459">
    <property type="entry name" value="TOBE"/>
    <property type="match status" value="1"/>
</dbReference>
<dbReference type="Gene3D" id="1.10.10.10">
    <property type="entry name" value="Winged helix-like DNA-binding domain superfamily/Winged helix DNA-binding domain"/>
    <property type="match status" value="1"/>
</dbReference>
<dbReference type="InterPro" id="IPR008995">
    <property type="entry name" value="Mo/tungstate-bd_C_term_dom"/>
</dbReference>
<gene>
    <name evidence="7" type="ORF">DI563_15165</name>
</gene>
<keyword evidence="3 5" id="KW-0500">Molybdenum</keyword>
<organism evidence="7 8">
    <name type="scientific">Variovorax paradoxus</name>
    <dbReference type="NCBI Taxonomy" id="34073"/>
    <lineage>
        <taxon>Bacteria</taxon>
        <taxon>Pseudomonadati</taxon>
        <taxon>Pseudomonadota</taxon>
        <taxon>Betaproteobacteria</taxon>
        <taxon>Burkholderiales</taxon>
        <taxon>Comamonadaceae</taxon>
        <taxon>Variovorax</taxon>
    </lineage>
</organism>
<reference evidence="7 8" key="1">
    <citation type="submission" date="2017-08" db="EMBL/GenBank/DDBJ databases">
        <title>Infants hospitalized years apart are colonized by the same room-sourced microbial strains.</title>
        <authorList>
            <person name="Brooks B."/>
            <person name="Olm M.R."/>
            <person name="Firek B.A."/>
            <person name="Baker R."/>
            <person name="Thomas B.C."/>
            <person name="Morowitz M.J."/>
            <person name="Banfield J.F."/>
        </authorList>
    </citation>
    <scope>NUCLEOTIDE SEQUENCE [LARGE SCALE GENOMIC DNA]</scope>
    <source>
        <strain evidence="7">S2_005_003_R2_41</strain>
    </source>
</reference>
<evidence type="ECO:0000256" key="5">
    <source>
        <dbReference type="PIRNR" id="PIRNR005763"/>
    </source>
</evidence>
<dbReference type="Proteomes" id="UP000249135">
    <property type="component" value="Unassembled WGS sequence"/>
</dbReference>
<dbReference type="SUPFAM" id="SSF46785">
    <property type="entry name" value="Winged helix' DNA-binding domain"/>
    <property type="match status" value="1"/>
</dbReference>
<evidence type="ECO:0000313" key="7">
    <source>
        <dbReference type="EMBL" id="PZQ73349.1"/>
    </source>
</evidence>
<dbReference type="NCBIfam" id="TIGR00638">
    <property type="entry name" value="Mop"/>
    <property type="match status" value="1"/>
</dbReference>
<dbReference type="InterPro" id="IPR051815">
    <property type="entry name" value="Molybdate_resp_trans_reg"/>
</dbReference>
<dbReference type="PROSITE" id="PS51866">
    <property type="entry name" value="MOP"/>
    <property type="match status" value="1"/>
</dbReference>
<protein>
    <submittedName>
        <fullName evidence="7">ModE family transcriptional regulator</fullName>
    </submittedName>
</protein>
<evidence type="ECO:0000313" key="8">
    <source>
        <dbReference type="Proteomes" id="UP000249135"/>
    </source>
</evidence>
<evidence type="ECO:0000256" key="3">
    <source>
        <dbReference type="ARBA" id="ARBA00022505"/>
    </source>
</evidence>
<dbReference type="AlphaFoldDB" id="A0A2W5Q9R5"/>